<evidence type="ECO:0000256" key="9">
    <source>
        <dbReference type="PIRSR" id="PIRSR000485-1"/>
    </source>
</evidence>
<dbReference type="GO" id="GO:0000287">
    <property type="term" value="F:magnesium ion binding"/>
    <property type="evidence" value="ECO:0007669"/>
    <property type="project" value="UniProtKB-UniRule"/>
</dbReference>
<dbReference type="GO" id="GO:0006189">
    <property type="term" value="P:'de novo' IMP biosynthetic process"/>
    <property type="evidence" value="ECO:0007669"/>
    <property type="project" value="UniProtKB-UniRule"/>
</dbReference>
<evidence type="ECO:0000256" key="8">
    <source>
        <dbReference type="PIRNR" id="PIRNR000485"/>
    </source>
</evidence>
<keyword evidence="5 7" id="KW-0658">Purine biosynthesis</keyword>
<keyword evidence="7 10" id="KW-0460">Magnesium</keyword>
<evidence type="ECO:0000256" key="4">
    <source>
        <dbReference type="ARBA" id="ARBA00022679"/>
    </source>
</evidence>
<accession>A0A1V4SHW9</accession>
<feature type="binding site" evidence="7 10">
    <location>
        <position position="314"/>
    </location>
    <ligand>
        <name>Mg(2+)</name>
        <dbReference type="ChEBI" id="CHEBI:18420"/>
    </ligand>
</feature>
<dbReference type="PIRSF" id="PIRSF000485">
    <property type="entry name" value="Amd_phspho_trans"/>
    <property type="match status" value="1"/>
</dbReference>
<comment type="pathway">
    <text evidence="1 7 8">Purine metabolism; IMP biosynthesis via de novo pathway; N(1)-(5-phospho-D-ribosyl)glycinamide from 5-phospho-alpha-D-ribose 1-diphosphate: step 1/2.</text>
</comment>
<sequence>MCELGECLQCENLDCFDDRMDKMHEECGVFGVYSTDNSDVDVAGLTYYGLYSLQHRGQESAGIAVSDKETIVFHKDMGLVPEIFDKVVLTHLQGTMAVGHVRYSTTGASRRENAQPIVVRSRNGQIALAHNGNIVNASLLREQMEDNGTIFQTTNDTEVLVNLVTKHGITSETIEEAVEKMMRDVNGSYGLILMTANKMLGVRDPYGIRPLCIGKTSNSYVIASESCALDAVNAEFIRDIEPGEIVTIENNEITSIRAFNNKDTKLCIFEFVYFARPDSVIDGASVQQSRYEAGKRLAIEHPVDADIVIGVPDSGISAAIGFSKQTGIPYGEGIVKNRYVGRTFIQPSQGMREVAVRIKHNAIKKTVEGKRVVIIDDSIVRGTTTRRIVKILKKAGAKEVHMRVSSPPLKFPCYFGIDISSRKELVADKLSVEEIREMICSDSLGYLSLEGLLKTPVDSRCGFCAACLTGDYPIEVPAEGDKFSCGT</sequence>
<dbReference type="GO" id="GO:0004044">
    <property type="term" value="F:amidophosphoribosyltransferase activity"/>
    <property type="evidence" value="ECO:0007669"/>
    <property type="project" value="UniProtKB-UniRule"/>
</dbReference>
<dbReference type="GO" id="GO:0051539">
    <property type="term" value="F:4 iron, 4 sulfur cluster binding"/>
    <property type="evidence" value="ECO:0007669"/>
    <property type="project" value="UniProtKB-KW"/>
</dbReference>
<dbReference type="Gene3D" id="3.60.20.10">
    <property type="entry name" value="Glutamine Phosphoribosylpyrophosphate, subunit 1, domain 1"/>
    <property type="match status" value="1"/>
</dbReference>
<feature type="binding site" evidence="7 11">
    <location>
        <position position="467"/>
    </location>
    <ligand>
        <name>[4Fe-4S] cluster</name>
        <dbReference type="ChEBI" id="CHEBI:49883"/>
    </ligand>
</feature>
<dbReference type="GO" id="GO:0009113">
    <property type="term" value="P:purine nucleobase biosynthetic process"/>
    <property type="evidence" value="ECO:0007669"/>
    <property type="project" value="UniProtKB-UniRule"/>
</dbReference>
<feature type="domain" description="Glutamine amidotransferase type-2" evidence="12">
    <location>
        <begin position="27"/>
        <end position="251"/>
    </location>
</feature>
<feature type="binding site" evidence="7 11">
    <location>
        <position position="267"/>
    </location>
    <ligand>
        <name>[4Fe-4S] cluster</name>
        <dbReference type="ChEBI" id="CHEBI:49883"/>
    </ligand>
</feature>
<dbReference type="EMBL" id="MZGX01000024">
    <property type="protein sequence ID" value="OPX42827.1"/>
    <property type="molecule type" value="Genomic_DNA"/>
</dbReference>
<keyword evidence="7 11" id="KW-0408">Iron</keyword>
<feature type="binding site" evidence="7 10">
    <location>
        <position position="377"/>
    </location>
    <ligand>
        <name>Mg(2+)</name>
        <dbReference type="ChEBI" id="CHEBI:18420"/>
    </ligand>
</feature>
<evidence type="ECO:0000256" key="1">
    <source>
        <dbReference type="ARBA" id="ARBA00005209"/>
    </source>
</evidence>
<keyword evidence="7 11" id="KW-0411">Iron-sulfur</keyword>
<feature type="binding site" evidence="7 10">
    <location>
        <position position="376"/>
    </location>
    <ligand>
        <name>Mg(2+)</name>
        <dbReference type="ChEBI" id="CHEBI:18420"/>
    </ligand>
</feature>
<evidence type="ECO:0000313" key="13">
    <source>
        <dbReference type="EMBL" id="OPX42827.1"/>
    </source>
</evidence>
<evidence type="ECO:0000256" key="5">
    <source>
        <dbReference type="ARBA" id="ARBA00022755"/>
    </source>
</evidence>
<evidence type="ECO:0000313" key="14">
    <source>
        <dbReference type="Proteomes" id="UP000191554"/>
    </source>
</evidence>
<dbReference type="InterPro" id="IPR029057">
    <property type="entry name" value="PRTase-like"/>
</dbReference>
<comment type="function">
    <text evidence="7">Catalyzes the formation of phosphoribosylamine from phosphoribosylpyrophosphate (PRPP) and glutamine.</text>
</comment>
<dbReference type="CDD" id="cd00715">
    <property type="entry name" value="GPATase_N"/>
    <property type="match status" value="1"/>
</dbReference>
<evidence type="ECO:0000256" key="10">
    <source>
        <dbReference type="PIRSR" id="PIRSR000485-2"/>
    </source>
</evidence>
<feature type="binding site" evidence="7 11">
    <location>
        <position position="413"/>
    </location>
    <ligand>
        <name>[4Fe-4S] cluster</name>
        <dbReference type="ChEBI" id="CHEBI:49883"/>
    </ligand>
</feature>
<dbReference type="HAMAP" id="MF_01931">
    <property type="entry name" value="PurF"/>
    <property type="match status" value="1"/>
</dbReference>
<comment type="cofactor">
    <cofactor evidence="7 11">
        <name>[4Fe-4S] cluster</name>
        <dbReference type="ChEBI" id="CHEBI:49883"/>
    </cofactor>
    <text evidence="7 11">Binds 1 [4Fe-4S] cluster per subunit.</text>
</comment>
<proteinExistence type="inferred from homology"/>
<evidence type="ECO:0000256" key="3">
    <source>
        <dbReference type="ARBA" id="ARBA00022676"/>
    </source>
</evidence>
<dbReference type="Gene3D" id="3.40.50.2020">
    <property type="match status" value="1"/>
</dbReference>
<organism evidence="13 14">
    <name type="scientific">Ruminiclostridium hungatei</name>
    <name type="common">Clostridium hungatei</name>
    <dbReference type="NCBI Taxonomy" id="48256"/>
    <lineage>
        <taxon>Bacteria</taxon>
        <taxon>Bacillati</taxon>
        <taxon>Bacillota</taxon>
        <taxon>Clostridia</taxon>
        <taxon>Eubacteriales</taxon>
        <taxon>Oscillospiraceae</taxon>
        <taxon>Ruminiclostridium</taxon>
    </lineage>
</organism>
<evidence type="ECO:0000256" key="6">
    <source>
        <dbReference type="ARBA" id="ARBA00022962"/>
    </source>
</evidence>
<keyword evidence="6 7" id="KW-0315">Glutamine amidotransferase</keyword>
<dbReference type="SUPFAM" id="SSF56235">
    <property type="entry name" value="N-terminal nucleophile aminohydrolases (Ntn hydrolases)"/>
    <property type="match status" value="1"/>
</dbReference>
<dbReference type="RefSeq" id="WP_080065748.1">
    <property type="nucleotide sequence ID" value="NZ_MZGX01000024.1"/>
</dbReference>
<comment type="cofactor">
    <cofactor evidence="7 10">
        <name>Mg(2+)</name>
        <dbReference type="ChEBI" id="CHEBI:18420"/>
    </cofactor>
    <text evidence="7 10">Binds 1 Mg(2+) ion per subunit.</text>
</comment>
<protein>
    <recommendedName>
        <fullName evidence="7">Amidophosphoribosyltransferase</fullName>
        <shortName evidence="7">ATase</shortName>
        <ecNumber evidence="7">2.4.2.14</ecNumber>
    </recommendedName>
    <alternativeName>
        <fullName evidence="7">Glutamine phosphoribosylpyrophosphate amidotransferase</fullName>
        <shortName evidence="7">GPATase</shortName>
    </alternativeName>
</protein>
<dbReference type="NCBIfam" id="TIGR01134">
    <property type="entry name" value="purF"/>
    <property type="match status" value="1"/>
</dbReference>
<dbReference type="UniPathway" id="UPA00074">
    <property type="reaction ID" value="UER00124"/>
</dbReference>
<comment type="caution">
    <text evidence="13">The sequence shown here is derived from an EMBL/GenBank/DDBJ whole genome shotgun (WGS) entry which is preliminary data.</text>
</comment>
<keyword evidence="3 7" id="KW-0328">Glycosyltransferase</keyword>
<keyword evidence="7" id="KW-0004">4Fe-4S</keyword>
<dbReference type="EC" id="2.4.2.14" evidence="7"/>
<dbReference type="InterPro" id="IPR000836">
    <property type="entry name" value="PRTase_dom"/>
</dbReference>
<evidence type="ECO:0000259" key="12">
    <source>
        <dbReference type="PROSITE" id="PS51278"/>
    </source>
</evidence>
<dbReference type="AlphaFoldDB" id="A0A1V4SHW9"/>
<dbReference type="Pfam" id="PF13522">
    <property type="entry name" value="GATase_6"/>
    <property type="match status" value="1"/>
</dbReference>
<dbReference type="PANTHER" id="PTHR11907">
    <property type="entry name" value="AMIDOPHOSPHORIBOSYLTRANSFERASE"/>
    <property type="match status" value="1"/>
</dbReference>
<feature type="active site" description="Nucleophile" evidence="7 9">
    <location>
        <position position="27"/>
    </location>
</feature>
<evidence type="ECO:0000256" key="11">
    <source>
        <dbReference type="PIRSR" id="PIRSR000485-3"/>
    </source>
</evidence>
<dbReference type="Proteomes" id="UP000191554">
    <property type="component" value="Unassembled WGS sequence"/>
</dbReference>
<dbReference type="InterPro" id="IPR017932">
    <property type="entry name" value="GATase_2_dom"/>
</dbReference>
<dbReference type="InterPro" id="IPR029055">
    <property type="entry name" value="Ntn_hydrolases_N"/>
</dbReference>
<dbReference type="CDD" id="cd06223">
    <property type="entry name" value="PRTases_typeI"/>
    <property type="match status" value="1"/>
</dbReference>
<comment type="similarity">
    <text evidence="2 7 8">In the C-terminal section; belongs to the purine/pyrimidine phosphoribosyltransferase family.</text>
</comment>
<keyword evidence="7 10" id="KW-0479">Metal-binding</keyword>
<reference evidence="13 14" key="1">
    <citation type="submission" date="2017-03" db="EMBL/GenBank/DDBJ databases">
        <title>Genome sequence of Clostridium hungatei DSM 14427.</title>
        <authorList>
            <person name="Poehlein A."/>
            <person name="Daniel R."/>
        </authorList>
    </citation>
    <scope>NUCLEOTIDE SEQUENCE [LARGE SCALE GENOMIC DNA]</scope>
    <source>
        <strain evidence="13 14">DSM 14427</strain>
    </source>
</reference>
<name>A0A1V4SHW9_RUMHU</name>
<dbReference type="STRING" id="48256.CLHUN_33110"/>
<feature type="binding site" evidence="7 11">
    <location>
        <position position="464"/>
    </location>
    <ligand>
        <name>[4Fe-4S] cluster</name>
        <dbReference type="ChEBI" id="CHEBI:49883"/>
    </ligand>
</feature>
<keyword evidence="4 7" id="KW-0808">Transferase</keyword>
<evidence type="ECO:0000256" key="2">
    <source>
        <dbReference type="ARBA" id="ARBA00010138"/>
    </source>
</evidence>
<dbReference type="InterPro" id="IPR005854">
    <property type="entry name" value="PurF"/>
</dbReference>
<dbReference type="Pfam" id="PF00156">
    <property type="entry name" value="Pribosyltran"/>
    <property type="match status" value="1"/>
</dbReference>
<dbReference type="InterPro" id="IPR035584">
    <property type="entry name" value="PurF_N"/>
</dbReference>
<comment type="catalytic activity">
    <reaction evidence="7 8">
        <text>5-phospho-beta-D-ribosylamine + L-glutamate + diphosphate = 5-phospho-alpha-D-ribose 1-diphosphate + L-glutamine + H2O</text>
        <dbReference type="Rhea" id="RHEA:14905"/>
        <dbReference type="ChEBI" id="CHEBI:15377"/>
        <dbReference type="ChEBI" id="CHEBI:29985"/>
        <dbReference type="ChEBI" id="CHEBI:33019"/>
        <dbReference type="ChEBI" id="CHEBI:58017"/>
        <dbReference type="ChEBI" id="CHEBI:58359"/>
        <dbReference type="ChEBI" id="CHEBI:58681"/>
        <dbReference type="EC" id="2.4.2.14"/>
    </reaction>
</comment>
<dbReference type="OrthoDB" id="9801213at2"/>
<evidence type="ECO:0000256" key="7">
    <source>
        <dbReference type="HAMAP-Rule" id="MF_01931"/>
    </source>
</evidence>
<keyword evidence="14" id="KW-1185">Reference proteome</keyword>
<gene>
    <name evidence="7 13" type="primary">purF</name>
    <name evidence="13" type="ORF">CLHUN_33110</name>
</gene>
<dbReference type="PROSITE" id="PS51278">
    <property type="entry name" value="GATASE_TYPE_2"/>
    <property type="match status" value="1"/>
</dbReference>
<dbReference type="SUPFAM" id="SSF53271">
    <property type="entry name" value="PRTase-like"/>
    <property type="match status" value="1"/>
</dbReference>